<comment type="caution">
    <text evidence="2">The sequence shown here is derived from an EMBL/GenBank/DDBJ whole genome shotgun (WGS) entry which is preliminary data.</text>
</comment>
<evidence type="ECO:0000313" key="2">
    <source>
        <dbReference type="EMBL" id="CCA74405.1"/>
    </source>
</evidence>
<proteinExistence type="predicted"/>
<accession>G4TSW2</accession>
<dbReference type="AlphaFoldDB" id="G4TSW2"/>
<evidence type="ECO:0000256" key="1">
    <source>
        <dbReference type="SAM" id="MobiDB-lite"/>
    </source>
</evidence>
<organism evidence="2 3">
    <name type="scientific">Serendipita indica (strain DSM 11827)</name>
    <name type="common">Root endophyte fungus</name>
    <name type="synonym">Piriformospora indica</name>
    <dbReference type="NCBI Taxonomy" id="1109443"/>
    <lineage>
        <taxon>Eukaryota</taxon>
        <taxon>Fungi</taxon>
        <taxon>Dikarya</taxon>
        <taxon>Basidiomycota</taxon>
        <taxon>Agaricomycotina</taxon>
        <taxon>Agaricomycetes</taxon>
        <taxon>Sebacinales</taxon>
        <taxon>Serendipitaceae</taxon>
        <taxon>Serendipita</taxon>
    </lineage>
</organism>
<dbReference type="InParanoid" id="G4TSW2"/>
<protein>
    <recommendedName>
        <fullName evidence="4">C2H2-type domain-containing protein</fullName>
    </recommendedName>
</protein>
<keyword evidence="3" id="KW-1185">Reference proteome</keyword>
<dbReference type="OrthoDB" id="3437960at2759"/>
<feature type="compositionally biased region" description="Polar residues" evidence="1">
    <location>
        <begin position="87"/>
        <end position="96"/>
    </location>
</feature>
<dbReference type="HOGENOM" id="CLU_1042493_0_0_1"/>
<sequence>MSSRGFAHPFGAPAQMGPGIWSPLGTHNPGYPIQFSGFPTANPAPGIQYQQNIHSNLPRNLAMTHQMRPLGHSVSHIALTPNPPQPTASSSRSSTYPTPVGAVMPFSRVISPSVPTLQNRVPLPVSTSGSSPISPGTMTFDTHQSAKICPYCHKTHSRPVRYEACENKHTGARPFLCGGQCGDATCTAAFHSKERLTHHLRTDEDTHVRLGKPDGGRTRQGMNGVAMADYLPNNMSLMMDCYAFRLFQYPLVDIPATLIFQSMRVLD</sequence>
<evidence type="ECO:0000313" key="3">
    <source>
        <dbReference type="Proteomes" id="UP000007148"/>
    </source>
</evidence>
<dbReference type="Proteomes" id="UP000007148">
    <property type="component" value="Unassembled WGS sequence"/>
</dbReference>
<name>G4TSW2_SERID</name>
<dbReference type="EMBL" id="CAFZ01000310">
    <property type="protein sequence ID" value="CCA74405.1"/>
    <property type="molecule type" value="Genomic_DNA"/>
</dbReference>
<gene>
    <name evidence="2" type="ORF">PIIN_08357</name>
</gene>
<feature type="region of interest" description="Disordered" evidence="1">
    <location>
        <begin position="75"/>
        <end position="96"/>
    </location>
</feature>
<reference evidence="2 3" key="1">
    <citation type="journal article" date="2011" name="PLoS Pathog.">
        <title>Endophytic Life Strategies Decoded by Genome and Transcriptome Analyses of the Mutualistic Root Symbiont Piriformospora indica.</title>
        <authorList>
            <person name="Zuccaro A."/>
            <person name="Lahrmann U."/>
            <person name="Guldener U."/>
            <person name="Langen G."/>
            <person name="Pfiffi S."/>
            <person name="Biedenkopf D."/>
            <person name="Wong P."/>
            <person name="Samans B."/>
            <person name="Grimm C."/>
            <person name="Basiewicz M."/>
            <person name="Murat C."/>
            <person name="Martin F."/>
            <person name="Kogel K.H."/>
        </authorList>
    </citation>
    <scope>NUCLEOTIDE SEQUENCE [LARGE SCALE GENOMIC DNA]</scope>
    <source>
        <strain evidence="2 3">DSM 11827</strain>
    </source>
</reference>
<evidence type="ECO:0008006" key="4">
    <source>
        <dbReference type="Google" id="ProtNLM"/>
    </source>
</evidence>